<evidence type="ECO:0000313" key="3">
    <source>
        <dbReference type="Proteomes" id="UP000299102"/>
    </source>
</evidence>
<proteinExistence type="predicted"/>
<name>A0A4C1TEG7_EUMVA</name>
<feature type="compositionally biased region" description="Basic and acidic residues" evidence="1">
    <location>
        <begin position="1"/>
        <end position="24"/>
    </location>
</feature>
<feature type="region of interest" description="Disordered" evidence="1">
    <location>
        <begin position="1"/>
        <end position="26"/>
    </location>
</feature>
<comment type="caution">
    <text evidence="2">The sequence shown here is derived from an EMBL/GenBank/DDBJ whole genome shotgun (WGS) entry which is preliminary data.</text>
</comment>
<accession>A0A4C1TEG7</accession>
<gene>
    <name evidence="2" type="ORF">EVAR_79248_1</name>
</gene>
<dbReference type="Proteomes" id="UP000299102">
    <property type="component" value="Unassembled WGS sequence"/>
</dbReference>
<protein>
    <submittedName>
        <fullName evidence="2">Uncharacterized protein</fullName>
    </submittedName>
</protein>
<organism evidence="2 3">
    <name type="scientific">Eumeta variegata</name>
    <name type="common">Bagworm moth</name>
    <name type="synonym">Eumeta japonica</name>
    <dbReference type="NCBI Taxonomy" id="151549"/>
    <lineage>
        <taxon>Eukaryota</taxon>
        <taxon>Metazoa</taxon>
        <taxon>Ecdysozoa</taxon>
        <taxon>Arthropoda</taxon>
        <taxon>Hexapoda</taxon>
        <taxon>Insecta</taxon>
        <taxon>Pterygota</taxon>
        <taxon>Neoptera</taxon>
        <taxon>Endopterygota</taxon>
        <taxon>Lepidoptera</taxon>
        <taxon>Glossata</taxon>
        <taxon>Ditrysia</taxon>
        <taxon>Tineoidea</taxon>
        <taxon>Psychidae</taxon>
        <taxon>Oiketicinae</taxon>
        <taxon>Eumeta</taxon>
    </lineage>
</organism>
<evidence type="ECO:0000256" key="1">
    <source>
        <dbReference type="SAM" id="MobiDB-lite"/>
    </source>
</evidence>
<dbReference type="AlphaFoldDB" id="A0A4C1TEG7"/>
<reference evidence="2 3" key="1">
    <citation type="journal article" date="2019" name="Commun. Biol.">
        <title>The bagworm genome reveals a unique fibroin gene that provides high tensile strength.</title>
        <authorList>
            <person name="Kono N."/>
            <person name="Nakamura H."/>
            <person name="Ohtoshi R."/>
            <person name="Tomita M."/>
            <person name="Numata K."/>
            <person name="Arakawa K."/>
        </authorList>
    </citation>
    <scope>NUCLEOTIDE SEQUENCE [LARGE SCALE GENOMIC DNA]</scope>
</reference>
<sequence length="118" mass="13319">MSAKALETEIEKNGSDISPHRNSDKPMQAIQWGKTLPATSEFLDSISSSVEHPGEMWWRKEWVDRERRGPPELLFTGRNETTETVISPLHFVIVWNCTGRTGPFTCNSQVAHSLALPQ</sequence>
<dbReference type="EMBL" id="BGZK01000054">
    <property type="protein sequence ID" value="GBP12899.1"/>
    <property type="molecule type" value="Genomic_DNA"/>
</dbReference>
<evidence type="ECO:0000313" key="2">
    <source>
        <dbReference type="EMBL" id="GBP12899.1"/>
    </source>
</evidence>
<keyword evidence="3" id="KW-1185">Reference proteome</keyword>